<feature type="transmembrane region" description="Helical" evidence="1">
    <location>
        <begin position="341"/>
        <end position="365"/>
    </location>
</feature>
<keyword evidence="1" id="KW-1133">Transmembrane helix</keyword>
<dbReference type="EMBL" id="KZ613468">
    <property type="protein sequence ID" value="PMD26167.1"/>
    <property type="molecule type" value="Genomic_DNA"/>
</dbReference>
<dbReference type="AlphaFoldDB" id="A0A2J6QIS6"/>
<evidence type="ECO:0000313" key="2">
    <source>
        <dbReference type="EMBL" id="PMD26167.1"/>
    </source>
</evidence>
<evidence type="ECO:0000313" key="3">
    <source>
        <dbReference type="Proteomes" id="UP000235672"/>
    </source>
</evidence>
<protein>
    <submittedName>
        <fullName evidence="2">Uncharacterized protein</fullName>
    </submittedName>
</protein>
<name>A0A2J6QIS6_9HELO</name>
<accession>A0A2J6QIS6</accession>
<keyword evidence="1" id="KW-0812">Transmembrane</keyword>
<organism evidence="2 3">
    <name type="scientific">Hyaloscypha hepaticicola</name>
    <dbReference type="NCBI Taxonomy" id="2082293"/>
    <lineage>
        <taxon>Eukaryota</taxon>
        <taxon>Fungi</taxon>
        <taxon>Dikarya</taxon>
        <taxon>Ascomycota</taxon>
        <taxon>Pezizomycotina</taxon>
        <taxon>Leotiomycetes</taxon>
        <taxon>Helotiales</taxon>
        <taxon>Hyaloscyphaceae</taxon>
        <taxon>Hyaloscypha</taxon>
    </lineage>
</organism>
<sequence>MSGIIALSDLRLFFRLTKTNRYSPTPHFFLSHSKSPRRTRISPSKRNLFLQKAVEAQHPSRPSLRVMKSVIRLQHGYAQLLLLELSRCTQSRFLHVGADLGLMIFLPSPSQCDKSLIVIESNEVVPRNAQCMVILPRSHSSVSNVLDRVQVYLVSVSGKRLRILLASSCIQLRLQTFNLCRQIQQVPSPCLQWNGPFIVHACLTKQTYSPLLNDQQWLKVSKQYPETKPAQNSQPYKKKPSPMAFVPQFSSNLSTINRTHITSHTHRSPTVEPSLPLPLHSPKMAERKTTRIEEITADGRRHMWNVTRGGDIDGHYEYIREVVTPPPSLLSRLRTISSRDVAWWLLFLVLSVLCAGFWIFVTLILPQARTGQIDGRNIDICSDSDGEGWLGCGDSV</sequence>
<keyword evidence="1" id="KW-0472">Membrane</keyword>
<gene>
    <name evidence="2" type="ORF">NA56DRAFT_744358</name>
</gene>
<proteinExistence type="predicted"/>
<evidence type="ECO:0000256" key="1">
    <source>
        <dbReference type="SAM" id="Phobius"/>
    </source>
</evidence>
<reference evidence="2 3" key="1">
    <citation type="submission" date="2016-05" db="EMBL/GenBank/DDBJ databases">
        <title>A degradative enzymes factory behind the ericoid mycorrhizal symbiosis.</title>
        <authorList>
            <consortium name="DOE Joint Genome Institute"/>
            <person name="Martino E."/>
            <person name="Morin E."/>
            <person name="Grelet G."/>
            <person name="Kuo A."/>
            <person name="Kohler A."/>
            <person name="Daghino S."/>
            <person name="Barry K."/>
            <person name="Choi C."/>
            <person name="Cichocki N."/>
            <person name="Clum A."/>
            <person name="Copeland A."/>
            <person name="Hainaut M."/>
            <person name="Haridas S."/>
            <person name="Labutti K."/>
            <person name="Lindquist E."/>
            <person name="Lipzen A."/>
            <person name="Khouja H.-R."/>
            <person name="Murat C."/>
            <person name="Ohm R."/>
            <person name="Olson A."/>
            <person name="Spatafora J."/>
            <person name="Veneault-Fourrey C."/>
            <person name="Henrissat B."/>
            <person name="Grigoriev I."/>
            <person name="Martin F."/>
            <person name="Perotto S."/>
        </authorList>
    </citation>
    <scope>NUCLEOTIDE SEQUENCE [LARGE SCALE GENOMIC DNA]</scope>
    <source>
        <strain evidence="2 3">UAMH 7357</strain>
    </source>
</reference>
<dbReference type="Proteomes" id="UP000235672">
    <property type="component" value="Unassembled WGS sequence"/>
</dbReference>
<keyword evidence="3" id="KW-1185">Reference proteome</keyword>